<name>A0AAQ4E7X4_AMBAM</name>
<evidence type="ECO:0000256" key="8">
    <source>
        <dbReference type="ARBA" id="ARBA00022824"/>
    </source>
</evidence>
<evidence type="ECO:0000313" key="17">
    <source>
        <dbReference type="Proteomes" id="UP001321473"/>
    </source>
</evidence>
<keyword evidence="10 15" id="KW-1133">Transmembrane helix</keyword>
<keyword evidence="6 15" id="KW-0812">Transmembrane</keyword>
<feature type="region of interest" description="Disordered" evidence="14">
    <location>
        <begin position="403"/>
        <end position="428"/>
    </location>
</feature>
<feature type="transmembrane region" description="Helical" evidence="15">
    <location>
        <begin position="275"/>
        <end position="293"/>
    </location>
</feature>
<evidence type="ECO:0000256" key="6">
    <source>
        <dbReference type="ARBA" id="ARBA00022692"/>
    </source>
</evidence>
<evidence type="ECO:0000256" key="1">
    <source>
        <dbReference type="ARBA" id="ARBA00004115"/>
    </source>
</evidence>
<dbReference type="GO" id="GO:2001256">
    <property type="term" value="P:regulation of store-operated calcium entry"/>
    <property type="evidence" value="ECO:0007669"/>
    <property type="project" value="InterPro"/>
</dbReference>
<feature type="compositionally biased region" description="Gly residues" evidence="14">
    <location>
        <begin position="321"/>
        <end position="331"/>
    </location>
</feature>
<evidence type="ECO:0000256" key="13">
    <source>
        <dbReference type="ARBA" id="ARBA00031116"/>
    </source>
</evidence>
<evidence type="ECO:0000313" key="16">
    <source>
        <dbReference type="EMBL" id="KAK8770831.1"/>
    </source>
</evidence>
<evidence type="ECO:0000256" key="15">
    <source>
        <dbReference type="SAM" id="Phobius"/>
    </source>
</evidence>
<evidence type="ECO:0000256" key="3">
    <source>
        <dbReference type="ARBA" id="ARBA00016584"/>
    </source>
</evidence>
<comment type="similarity">
    <text evidence="2">Belongs to the SARAF family.</text>
</comment>
<dbReference type="PANTHER" id="PTHR15929">
    <property type="entry name" value="STORE-OPERATED CALCIUM ENTRY-ASSOCIATED REGULATORY FACTOR"/>
    <property type="match status" value="1"/>
</dbReference>
<accession>A0AAQ4E7X4</accession>
<keyword evidence="8" id="KW-0256">Endoplasmic reticulum</keyword>
<evidence type="ECO:0000256" key="12">
    <source>
        <dbReference type="ARBA" id="ARBA00023136"/>
    </source>
</evidence>
<evidence type="ECO:0000256" key="10">
    <source>
        <dbReference type="ARBA" id="ARBA00022989"/>
    </source>
</evidence>
<organism evidence="16 17">
    <name type="scientific">Amblyomma americanum</name>
    <name type="common">Lone star tick</name>
    <dbReference type="NCBI Taxonomy" id="6943"/>
    <lineage>
        <taxon>Eukaryota</taxon>
        <taxon>Metazoa</taxon>
        <taxon>Ecdysozoa</taxon>
        <taxon>Arthropoda</taxon>
        <taxon>Chelicerata</taxon>
        <taxon>Arachnida</taxon>
        <taxon>Acari</taxon>
        <taxon>Parasitiformes</taxon>
        <taxon>Ixodida</taxon>
        <taxon>Ixodoidea</taxon>
        <taxon>Ixodidae</taxon>
        <taxon>Amblyomminae</taxon>
        <taxon>Amblyomma</taxon>
    </lineage>
</organism>
<keyword evidence="12 15" id="KW-0472">Membrane</keyword>
<gene>
    <name evidence="16" type="ORF">V5799_012704</name>
</gene>
<dbReference type="PANTHER" id="PTHR15929:SF0">
    <property type="entry name" value="STORE-OPERATED CALCIUM ENTRY-ASSOCIATED REGULATORY FACTOR"/>
    <property type="match status" value="1"/>
</dbReference>
<dbReference type="AlphaFoldDB" id="A0AAQ4E7X4"/>
<evidence type="ECO:0000256" key="5">
    <source>
        <dbReference type="ARBA" id="ARBA00022568"/>
    </source>
</evidence>
<keyword evidence="9" id="KW-0106">Calcium</keyword>
<sequence length="428" mass="45735">MISAPTESAARRSALSLCRRQYIARARAAKFCRWEGPRSVHVCLSASHEGLFSPCQRKCFWQWLPVASGLYSPSPGGARKPLHSRPTDVFRGTFLLARPTASNICRLRVSHGQDSSELTQQVRARKFGLGPPSMHSRRRVDARSVYTARKKVKLKDVQVLTLRKGEYTTGRRSSPVPQLQCLGGSAGCHNAPSVVQCYNRGSDGYSTQWECKADMSASQKFGTIEVTCEGYDYPEDDYILAGSCGLEYRLERTGHGAGSTYAHSPYYSSSKSGSFFQNILFLGGAAFVIYVIYRSCLAPPGPDGNPPPYDDDRPPDYPGAPRGGFFGGGGGGPPPPGFRPAYHTDASCGSARGYGSTGGLGGLGGGGFWTGAATGGLLGYMFGNRNNPGYRAAYGYPSEGTFASSSFGGSSSSSDTHTSSGFGGTRRR</sequence>
<proteinExistence type="inferred from homology"/>
<comment type="caution">
    <text evidence="16">The sequence shown here is derived from an EMBL/GenBank/DDBJ whole genome shotgun (WGS) entry which is preliminary data.</text>
</comment>
<dbReference type="Proteomes" id="UP001321473">
    <property type="component" value="Unassembled WGS sequence"/>
</dbReference>
<keyword evidence="5" id="KW-0109">Calcium transport</keyword>
<feature type="compositionally biased region" description="Low complexity" evidence="14">
    <location>
        <begin position="403"/>
        <end position="420"/>
    </location>
</feature>
<dbReference type="InterPro" id="IPR009567">
    <property type="entry name" value="SARAF"/>
</dbReference>
<evidence type="ECO:0000256" key="2">
    <source>
        <dbReference type="ARBA" id="ARBA00006833"/>
    </source>
</evidence>
<evidence type="ECO:0000256" key="11">
    <source>
        <dbReference type="ARBA" id="ARBA00023065"/>
    </source>
</evidence>
<reference evidence="16 17" key="1">
    <citation type="journal article" date="2023" name="Arcadia Sci">
        <title>De novo assembly of a long-read Amblyomma americanum tick genome.</title>
        <authorList>
            <person name="Chou S."/>
            <person name="Poskanzer K.E."/>
            <person name="Rollins M."/>
            <person name="Thuy-Boun P.S."/>
        </authorList>
    </citation>
    <scope>NUCLEOTIDE SEQUENCE [LARGE SCALE GENOMIC DNA]</scope>
    <source>
        <strain evidence="16">F_SG_1</strain>
        <tissue evidence="16">Salivary glands</tissue>
    </source>
</reference>
<protein>
    <recommendedName>
        <fullName evidence="3">Store-operated calcium entry-associated regulatory factor</fullName>
    </recommendedName>
    <alternativeName>
        <fullName evidence="13">Transmembrane protein 66</fullName>
    </alternativeName>
</protein>
<dbReference type="EMBL" id="JARKHS020020501">
    <property type="protein sequence ID" value="KAK8770831.1"/>
    <property type="molecule type" value="Genomic_DNA"/>
</dbReference>
<dbReference type="Pfam" id="PF06682">
    <property type="entry name" value="SARAF"/>
    <property type="match status" value="1"/>
</dbReference>
<evidence type="ECO:0000256" key="14">
    <source>
        <dbReference type="SAM" id="MobiDB-lite"/>
    </source>
</evidence>
<keyword evidence="4" id="KW-0813">Transport</keyword>
<evidence type="ECO:0000256" key="9">
    <source>
        <dbReference type="ARBA" id="ARBA00022837"/>
    </source>
</evidence>
<evidence type="ECO:0000256" key="4">
    <source>
        <dbReference type="ARBA" id="ARBA00022448"/>
    </source>
</evidence>
<comment type="subcellular location">
    <subcellularLocation>
        <location evidence="1">Endoplasmic reticulum membrane</location>
        <topology evidence="1">Single-pass type I membrane protein</topology>
    </subcellularLocation>
</comment>
<feature type="region of interest" description="Disordered" evidence="14">
    <location>
        <begin position="302"/>
        <end position="343"/>
    </location>
</feature>
<dbReference type="GO" id="GO:0006816">
    <property type="term" value="P:calcium ion transport"/>
    <property type="evidence" value="ECO:0007669"/>
    <property type="project" value="UniProtKB-KW"/>
</dbReference>
<evidence type="ECO:0000256" key="7">
    <source>
        <dbReference type="ARBA" id="ARBA00022729"/>
    </source>
</evidence>
<keyword evidence="11" id="KW-0406">Ion transport</keyword>
<keyword evidence="17" id="KW-1185">Reference proteome</keyword>
<keyword evidence="7" id="KW-0732">Signal</keyword>
<dbReference type="GO" id="GO:0005789">
    <property type="term" value="C:endoplasmic reticulum membrane"/>
    <property type="evidence" value="ECO:0007669"/>
    <property type="project" value="UniProtKB-SubCell"/>
</dbReference>